<dbReference type="PANTHER" id="PTHR24287:SF1">
    <property type="entry name" value="P450, PUTATIVE (EUROFUNG)-RELATED"/>
    <property type="match status" value="1"/>
</dbReference>
<keyword evidence="6 8" id="KW-0408">Iron</keyword>
<evidence type="ECO:0000313" key="11">
    <source>
        <dbReference type="EMBL" id="KZT32437.1"/>
    </source>
</evidence>
<evidence type="ECO:0000256" key="5">
    <source>
        <dbReference type="ARBA" id="ARBA00023002"/>
    </source>
</evidence>
<keyword evidence="12" id="KW-1185">Reference proteome</keyword>
<evidence type="ECO:0000256" key="7">
    <source>
        <dbReference type="ARBA" id="ARBA00023033"/>
    </source>
</evidence>
<dbReference type="GO" id="GO:0004497">
    <property type="term" value="F:monooxygenase activity"/>
    <property type="evidence" value="ECO:0007669"/>
    <property type="project" value="UniProtKB-KW"/>
</dbReference>
<keyword evidence="7 9" id="KW-0503">Monooxygenase</keyword>
<evidence type="ECO:0000256" key="2">
    <source>
        <dbReference type="ARBA" id="ARBA00010617"/>
    </source>
</evidence>
<name>A0A165XQI4_9AGAM</name>
<dbReference type="Proteomes" id="UP000076798">
    <property type="component" value="Unassembled WGS sequence"/>
</dbReference>
<keyword evidence="10" id="KW-1133">Transmembrane helix</keyword>
<evidence type="ECO:0000256" key="3">
    <source>
        <dbReference type="ARBA" id="ARBA00022617"/>
    </source>
</evidence>
<comment type="cofactor">
    <cofactor evidence="1 8">
        <name>heme</name>
        <dbReference type="ChEBI" id="CHEBI:30413"/>
    </cofactor>
</comment>
<comment type="similarity">
    <text evidence="2 9">Belongs to the cytochrome P450 family.</text>
</comment>
<dbReference type="InterPro" id="IPR001128">
    <property type="entry name" value="Cyt_P450"/>
</dbReference>
<dbReference type="InterPro" id="IPR017972">
    <property type="entry name" value="Cyt_P450_CS"/>
</dbReference>
<dbReference type="GO" id="GO:0016705">
    <property type="term" value="F:oxidoreductase activity, acting on paired donors, with incorporation or reduction of molecular oxygen"/>
    <property type="evidence" value="ECO:0007669"/>
    <property type="project" value="InterPro"/>
</dbReference>
<dbReference type="Gene3D" id="1.10.630.10">
    <property type="entry name" value="Cytochrome P450"/>
    <property type="match status" value="1"/>
</dbReference>
<evidence type="ECO:0000256" key="10">
    <source>
        <dbReference type="SAM" id="Phobius"/>
    </source>
</evidence>
<dbReference type="PRINTS" id="PR00463">
    <property type="entry name" value="EP450I"/>
</dbReference>
<evidence type="ECO:0000256" key="8">
    <source>
        <dbReference type="PIRSR" id="PIRSR602401-1"/>
    </source>
</evidence>
<dbReference type="InterPro" id="IPR002401">
    <property type="entry name" value="Cyt_P450_E_grp-I"/>
</dbReference>
<evidence type="ECO:0000256" key="1">
    <source>
        <dbReference type="ARBA" id="ARBA00001971"/>
    </source>
</evidence>
<keyword evidence="10" id="KW-0812">Transmembrane</keyword>
<dbReference type="PRINTS" id="PR00385">
    <property type="entry name" value="P450"/>
</dbReference>
<evidence type="ECO:0000313" key="12">
    <source>
        <dbReference type="Proteomes" id="UP000076798"/>
    </source>
</evidence>
<dbReference type="InterPro" id="IPR047146">
    <property type="entry name" value="Cyt_P450_E_CYP52_fungi"/>
</dbReference>
<organism evidence="11 12">
    <name type="scientific">Sistotremastrum suecicum HHB10207 ss-3</name>
    <dbReference type="NCBI Taxonomy" id="1314776"/>
    <lineage>
        <taxon>Eukaryota</taxon>
        <taxon>Fungi</taxon>
        <taxon>Dikarya</taxon>
        <taxon>Basidiomycota</taxon>
        <taxon>Agaricomycotina</taxon>
        <taxon>Agaricomycetes</taxon>
        <taxon>Sistotremastrales</taxon>
        <taxon>Sistotremastraceae</taxon>
        <taxon>Sistotremastrum</taxon>
    </lineage>
</organism>
<dbReference type="InterPro" id="IPR036396">
    <property type="entry name" value="Cyt_P450_sf"/>
</dbReference>
<keyword evidence="5 9" id="KW-0560">Oxidoreductase</keyword>
<evidence type="ECO:0000256" key="6">
    <source>
        <dbReference type="ARBA" id="ARBA00023004"/>
    </source>
</evidence>
<dbReference type="AlphaFoldDB" id="A0A165XQI4"/>
<dbReference type="GO" id="GO:0020037">
    <property type="term" value="F:heme binding"/>
    <property type="evidence" value="ECO:0007669"/>
    <property type="project" value="InterPro"/>
</dbReference>
<evidence type="ECO:0000256" key="4">
    <source>
        <dbReference type="ARBA" id="ARBA00022723"/>
    </source>
</evidence>
<feature type="binding site" description="axial binding residue" evidence="8">
    <location>
        <position position="510"/>
    </location>
    <ligand>
        <name>heme</name>
        <dbReference type="ChEBI" id="CHEBI:30413"/>
    </ligand>
    <ligandPart>
        <name>Fe</name>
        <dbReference type="ChEBI" id="CHEBI:18248"/>
    </ligandPart>
</feature>
<dbReference type="Pfam" id="PF00067">
    <property type="entry name" value="p450"/>
    <property type="match status" value="1"/>
</dbReference>
<dbReference type="GO" id="GO:0005506">
    <property type="term" value="F:iron ion binding"/>
    <property type="evidence" value="ECO:0007669"/>
    <property type="project" value="InterPro"/>
</dbReference>
<dbReference type="PANTHER" id="PTHR24287">
    <property type="entry name" value="P450, PUTATIVE (EUROFUNG)-RELATED"/>
    <property type="match status" value="1"/>
</dbReference>
<keyword evidence="10" id="KW-0472">Membrane</keyword>
<protein>
    <submittedName>
        <fullName evidence="11">Cytochrome P450 monooxygenase CYP63</fullName>
    </submittedName>
</protein>
<dbReference type="PROSITE" id="PS00086">
    <property type="entry name" value="CYTOCHROME_P450"/>
    <property type="match status" value="1"/>
</dbReference>
<dbReference type="OrthoDB" id="1470350at2759"/>
<reference evidence="11 12" key="1">
    <citation type="journal article" date="2016" name="Mol. Biol. Evol.">
        <title>Comparative Genomics of Early-Diverging Mushroom-Forming Fungi Provides Insights into the Origins of Lignocellulose Decay Capabilities.</title>
        <authorList>
            <person name="Nagy L.G."/>
            <person name="Riley R."/>
            <person name="Tritt A."/>
            <person name="Adam C."/>
            <person name="Daum C."/>
            <person name="Floudas D."/>
            <person name="Sun H."/>
            <person name="Yadav J.S."/>
            <person name="Pangilinan J."/>
            <person name="Larsson K.H."/>
            <person name="Matsuura K."/>
            <person name="Barry K."/>
            <person name="Labutti K."/>
            <person name="Kuo R."/>
            <person name="Ohm R.A."/>
            <person name="Bhattacharya S.S."/>
            <person name="Shirouzu T."/>
            <person name="Yoshinaga Y."/>
            <person name="Martin F.M."/>
            <person name="Grigoriev I.V."/>
            <person name="Hibbett D.S."/>
        </authorList>
    </citation>
    <scope>NUCLEOTIDE SEQUENCE [LARGE SCALE GENOMIC DNA]</scope>
    <source>
        <strain evidence="11 12">HHB10207 ss-3</strain>
    </source>
</reference>
<keyword evidence="3 8" id="KW-0349">Heme</keyword>
<feature type="transmembrane region" description="Helical" evidence="10">
    <location>
        <begin position="12"/>
        <end position="36"/>
    </location>
</feature>
<accession>A0A165XQI4</accession>
<evidence type="ECO:0000256" key="9">
    <source>
        <dbReference type="RuleBase" id="RU000461"/>
    </source>
</evidence>
<dbReference type="SUPFAM" id="SSF48264">
    <property type="entry name" value="Cytochrome P450"/>
    <property type="match status" value="1"/>
</dbReference>
<keyword evidence="4 8" id="KW-0479">Metal-binding</keyword>
<dbReference type="STRING" id="1314776.A0A165XQI4"/>
<sequence length="586" mass="66486">MFSEDYTAYRRQYLLTTIIPSLVVPLFGTTLLVKFLLGDVPWSLLFLLRLLSVPTWGAIRVWMEGSKQAREAERLGAIEIPKVVGRWPGNLDIMISAMKGIKERYLQEYLDSLFEEYQTDTINLRLLWGDHIFTRDDNVIKCVVSSGFDKFERGRKLKEICETVLGDGIFNTDGDTWRMHRAMTRPFFVKERISDFEFFEQHTARTLDILKGFGKTAIDAQDLFARFTLDTASSFLFGETLGTLLMPLPQAGKAKLGPKGSAIEGEFGEFAQAFEEAQQLMSTRARLGNIWPLIEMFGDKTAKAVAAINRYLGPMVRTVLQENRQDQSSGYVKAGEETNFLQYMSKKIDDPKMIRDELLSILLASRDSTSSLLTFVIYFLAQYPDVLARVREEVLTACPPGKVPAPEDLRQLEYLRAVLNETLRLFPPVPIIPRASASKATVIPRAKGKPYYMPASTPIFSIIFLLQRHAGIWGKDVNDFDPNRWLDERMDLVIKNPFIFLPFSAGPRVCVGQQFAINEASFFLVRLLQEFDSFELTPEFQPEGSLPPASWKKEGRGRAKVEKVWPATALTLYAKGGLWVRFGKST</sequence>
<gene>
    <name evidence="11" type="ORF">SISSUDRAFT_1133153</name>
</gene>
<dbReference type="EMBL" id="KV428333">
    <property type="protein sequence ID" value="KZT32437.1"/>
    <property type="molecule type" value="Genomic_DNA"/>
</dbReference>
<proteinExistence type="inferred from homology"/>